<sequence length="157" mass="18510">MFINKRSGGQVGETIYRELLKTLNPRQVFLLENNATITNALEIYSSLPNIRICVFGGDGTNKMYRFSYKVNQRRRIRQFKRQSFKQIIISNSESCDNDYSGESNDEPLHTQHQQQQPYEETSYMSINNQNDSFQSNIYHLDDDINWISKDEYEEVSM</sequence>
<protein>
    <recommendedName>
        <fullName evidence="3">DAGKc domain-containing protein</fullName>
    </recommendedName>
</protein>
<evidence type="ECO:0000256" key="1">
    <source>
        <dbReference type="ARBA" id="ARBA00022771"/>
    </source>
</evidence>
<organism evidence="4 5">
    <name type="scientific">Rotaria magnacalcarata</name>
    <dbReference type="NCBI Taxonomy" id="392030"/>
    <lineage>
        <taxon>Eukaryota</taxon>
        <taxon>Metazoa</taxon>
        <taxon>Spiralia</taxon>
        <taxon>Gnathifera</taxon>
        <taxon>Rotifera</taxon>
        <taxon>Eurotatoria</taxon>
        <taxon>Bdelloidea</taxon>
        <taxon>Philodinida</taxon>
        <taxon>Philodinidae</taxon>
        <taxon>Rotaria</taxon>
    </lineage>
</organism>
<dbReference type="InterPro" id="IPR001206">
    <property type="entry name" value="Diacylglycerol_kinase_cat_dom"/>
</dbReference>
<name>A0A816G3G5_9BILA</name>
<dbReference type="OrthoDB" id="10547106at2759"/>
<dbReference type="PANTHER" id="PTHR11255:SF54">
    <property type="entry name" value="DIACYLGLYCEROL KINASE THETA"/>
    <property type="match status" value="1"/>
</dbReference>
<dbReference type="GO" id="GO:0004143">
    <property type="term" value="F:ATP-dependent diacylglycerol kinase activity"/>
    <property type="evidence" value="ECO:0007669"/>
    <property type="project" value="InterPro"/>
</dbReference>
<keyword evidence="1" id="KW-0479">Metal-binding</keyword>
<feature type="compositionally biased region" description="Polar residues" evidence="2">
    <location>
        <begin position="110"/>
        <end position="119"/>
    </location>
</feature>
<dbReference type="EMBL" id="CAJNOW010018815">
    <property type="protein sequence ID" value="CAF1668726.1"/>
    <property type="molecule type" value="Genomic_DNA"/>
</dbReference>
<dbReference type="PANTHER" id="PTHR11255">
    <property type="entry name" value="DIACYLGLYCEROL KINASE"/>
    <property type="match status" value="1"/>
</dbReference>
<dbReference type="InterPro" id="IPR037607">
    <property type="entry name" value="DGK"/>
</dbReference>
<feature type="domain" description="DAGKc" evidence="3">
    <location>
        <begin position="2"/>
        <end position="60"/>
    </location>
</feature>
<dbReference type="Proteomes" id="UP000663834">
    <property type="component" value="Unassembled WGS sequence"/>
</dbReference>
<evidence type="ECO:0000259" key="3">
    <source>
        <dbReference type="Pfam" id="PF00781"/>
    </source>
</evidence>
<gene>
    <name evidence="4" type="ORF">KQP761_LOCUS33787</name>
</gene>
<reference evidence="4" key="1">
    <citation type="submission" date="2021-02" db="EMBL/GenBank/DDBJ databases">
        <authorList>
            <person name="Nowell W R."/>
        </authorList>
    </citation>
    <scope>NUCLEOTIDE SEQUENCE</scope>
</reference>
<keyword evidence="1" id="KW-0862">Zinc</keyword>
<dbReference type="GO" id="GO:0016020">
    <property type="term" value="C:membrane"/>
    <property type="evidence" value="ECO:0007669"/>
    <property type="project" value="UniProtKB-SubCell"/>
</dbReference>
<proteinExistence type="predicted"/>
<accession>A0A816G3G5</accession>
<evidence type="ECO:0000313" key="5">
    <source>
        <dbReference type="Proteomes" id="UP000663834"/>
    </source>
</evidence>
<dbReference type="AlphaFoldDB" id="A0A816G3G5"/>
<dbReference type="Pfam" id="PF00781">
    <property type="entry name" value="DAGK_cat"/>
    <property type="match status" value="1"/>
</dbReference>
<dbReference type="GO" id="GO:0007165">
    <property type="term" value="P:signal transduction"/>
    <property type="evidence" value="ECO:0007669"/>
    <property type="project" value="InterPro"/>
</dbReference>
<keyword evidence="1" id="KW-0863">Zinc-finger</keyword>
<evidence type="ECO:0000313" key="4">
    <source>
        <dbReference type="EMBL" id="CAF1668726.1"/>
    </source>
</evidence>
<dbReference type="GO" id="GO:0008270">
    <property type="term" value="F:zinc ion binding"/>
    <property type="evidence" value="ECO:0007669"/>
    <property type="project" value="UniProtKB-KW"/>
</dbReference>
<evidence type="ECO:0000256" key="2">
    <source>
        <dbReference type="SAM" id="MobiDB-lite"/>
    </source>
</evidence>
<feature type="region of interest" description="Disordered" evidence="2">
    <location>
        <begin position="95"/>
        <end position="119"/>
    </location>
</feature>
<comment type="caution">
    <text evidence="4">The sequence shown here is derived from an EMBL/GenBank/DDBJ whole genome shotgun (WGS) entry which is preliminary data.</text>
</comment>